<organism evidence="2 3">
    <name type="scientific">Streptomyces lasiicapitis</name>
    <dbReference type="NCBI Taxonomy" id="1923961"/>
    <lineage>
        <taxon>Bacteria</taxon>
        <taxon>Bacillati</taxon>
        <taxon>Actinomycetota</taxon>
        <taxon>Actinomycetes</taxon>
        <taxon>Kitasatosporales</taxon>
        <taxon>Streptomycetaceae</taxon>
        <taxon>Streptomyces</taxon>
    </lineage>
</organism>
<evidence type="ECO:0008006" key="4">
    <source>
        <dbReference type="Google" id="ProtNLM"/>
    </source>
</evidence>
<evidence type="ECO:0000313" key="3">
    <source>
        <dbReference type="Proteomes" id="UP000656881"/>
    </source>
</evidence>
<evidence type="ECO:0000313" key="2">
    <source>
        <dbReference type="EMBL" id="GGO55255.1"/>
    </source>
</evidence>
<name>A0ABQ2MP07_9ACTN</name>
<accession>A0ABQ2MP07</accession>
<feature type="signal peptide" evidence="1">
    <location>
        <begin position="1"/>
        <end position="26"/>
    </location>
</feature>
<evidence type="ECO:0000256" key="1">
    <source>
        <dbReference type="SAM" id="SignalP"/>
    </source>
</evidence>
<feature type="chain" id="PRO_5046650835" description="Secreted protein" evidence="1">
    <location>
        <begin position="27"/>
        <end position="130"/>
    </location>
</feature>
<gene>
    <name evidence="2" type="ORF">GCM10012286_66930</name>
</gene>
<sequence>MSTGRIRRGLAAGAVTLAGAVLLALAGPGVGSAAAAAPCPGHKVRTLGFSTGKVVLYKKRGYVCAVTYSKTPGARKSMSVSVQARGSRPVRDKGNFTRLAGPVKVHSGHRCVWVKGSVGRGSVSTGWILC</sequence>
<proteinExistence type="predicted"/>
<protein>
    <recommendedName>
        <fullName evidence="4">Secreted protein</fullName>
    </recommendedName>
</protein>
<dbReference type="EMBL" id="BMNG01000017">
    <property type="protein sequence ID" value="GGO55255.1"/>
    <property type="molecule type" value="Genomic_DNA"/>
</dbReference>
<comment type="caution">
    <text evidence="2">The sequence shown here is derived from an EMBL/GenBank/DDBJ whole genome shotgun (WGS) entry which is preliminary data.</text>
</comment>
<keyword evidence="3" id="KW-1185">Reference proteome</keyword>
<dbReference type="Proteomes" id="UP000656881">
    <property type="component" value="Unassembled WGS sequence"/>
</dbReference>
<reference evidence="3" key="1">
    <citation type="journal article" date="2019" name="Int. J. Syst. Evol. Microbiol.">
        <title>The Global Catalogue of Microorganisms (GCM) 10K type strain sequencing project: providing services to taxonomists for standard genome sequencing and annotation.</title>
        <authorList>
            <consortium name="The Broad Institute Genomics Platform"/>
            <consortium name="The Broad Institute Genome Sequencing Center for Infectious Disease"/>
            <person name="Wu L."/>
            <person name="Ma J."/>
        </authorList>
    </citation>
    <scope>NUCLEOTIDE SEQUENCE [LARGE SCALE GENOMIC DNA]</scope>
    <source>
        <strain evidence="3">CGMCC 4.7349</strain>
    </source>
</reference>
<keyword evidence="1" id="KW-0732">Signal</keyword>
<dbReference type="RefSeq" id="WP_164324818.1">
    <property type="nucleotide sequence ID" value="NZ_BMNG01000017.1"/>
</dbReference>